<dbReference type="InterPro" id="IPR051473">
    <property type="entry name" value="P2Ox-like"/>
</dbReference>
<dbReference type="GO" id="GO:0016614">
    <property type="term" value="F:oxidoreductase activity, acting on CH-OH group of donors"/>
    <property type="evidence" value="ECO:0007669"/>
    <property type="project" value="InterPro"/>
</dbReference>
<dbReference type="PANTHER" id="PTHR42784:SF1">
    <property type="entry name" value="PYRANOSE 2-OXIDASE"/>
    <property type="match status" value="1"/>
</dbReference>
<dbReference type="InterPro" id="IPR036188">
    <property type="entry name" value="FAD/NAD-bd_sf"/>
</dbReference>
<keyword evidence="9" id="KW-1185">Reference proteome</keyword>
<dbReference type="SUPFAM" id="SSF51905">
    <property type="entry name" value="FAD/NAD(P)-binding domain"/>
    <property type="match status" value="1"/>
</dbReference>
<dbReference type="Proteomes" id="UP000831290">
    <property type="component" value="Chromosome"/>
</dbReference>
<dbReference type="InterPro" id="IPR000172">
    <property type="entry name" value="GMC_OxRdtase_N"/>
</dbReference>
<keyword evidence="3" id="KW-0285">Flavoprotein</keyword>
<keyword evidence="5" id="KW-0560">Oxidoreductase</keyword>
<organism evidence="8 9">
    <name type="scientific">Abyssalbus ytuae</name>
    <dbReference type="NCBI Taxonomy" id="2926907"/>
    <lineage>
        <taxon>Bacteria</taxon>
        <taxon>Pseudomonadati</taxon>
        <taxon>Bacteroidota</taxon>
        <taxon>Flavobacteriia</taxon>
        <taxon>Flavobacteriales</taxon>
        <taxon>Flavobacteriaceae</taxon>
        <taxon>Abyssalbus</taxon>
    </lineage>
</organism>
<evidence type="ECO:0000259" key="7">
    <source>
        <dbReference type="Pfam" id="PF05199"/>
    </source>
</evidence>
<dbReference type="GO" id="GO:0050660">
    <property type="term" value="F:flavin adenine dinucleotide binding"/>
    <property type="evidence" value="ECO:0007669"/>
    <property type="project" value="InterPro"/>
</dbReference>
<evidence type="ECO:0000259" key="6">
    <source>
        <dbReference type="Pfam" id="PF00732"/>
    </source>
</evidence>
<evidence type="ECO:0000256" key="3">
    <source>
        <dbReference type="ARBA" id="ARBA00022630"/>
    </source>
</evidence>
<proteinExistence type="inferred from homology"/>
<feature type="domain" description="Glucose-methanol-choline oxidoreductase C-terminal" evidence="7">
    <location>
        <begin position="434"/>
        <end position="553"/>
    </location>
</feature>
<evidence type="ECO:0000256" key="2">
    <source>
        <dbReference type="ARBA" id="ARBA00010790"/>
    </source>
</evidence>
<accession>A0A9E7A3G2</accession>
<keyword evidence="4" id="KW-0274">FAD</keyword>
<evidence type="ECO:0000256" key="4">
    <source>
        <dbReference type="ARBA" id="ARBA00022827"/>
    </source>
</evidence>
<protein>
    <submittedName>
        <fullName evidence="8">GMC family oxidoreductase</fullName>
    </submittedName>
</protein>
<dbReference type="Pfam" id="PF00732">
    <property type="entry name" value="GMC_oxred_N"/>
    <property type="match status" value="1"/>
</dbReference>
<name>A0A9E7A3G2_9FLAO</name>
<comment type="cofactor">
    <cofactor evidence="1">
        <name>FAD</name>
        <dbReference type="ChEBI" id="CHEBI:57692"/>
    </cofactor>
</comment>
<dbReference type="PANTHER" id="PTHR42784">
    <property type="entry name" value="PYRANOSE 2-OXIDASE"/>
    <property type="match status" value="1"/>
</dbReference>
<dbReference type="EMBL" id="CP094358">
    <property type="protein sequence ID" value="UOB19176.1"/>
    <property type="molecule type" value="Genomic_DNA"/>
</dbReference>
<evidence type="ECO:0000313" key="9">
    <source>
        <dbReference type="Proteomes" id="UP000831290"/>
    </source>
</evidence>
<dbReference type="InterPro" id="IPR007867">
    <property type="entry name" value="GMC_OxRtase_C"/>
</dbReference>
<dbReference type="Gene3D" id="3.50.50.60">
    <property type="entry name" value="FAD/NAD(P)-binding domain"/>
    <property type="match status" value="2"/>
</dbReference>
<evidence type="ECO:0000313" key="8">
    <source>
        <dbReference type="EMBL" id="UOB19176.1"/>
    </source>
</evidence>
<dbReference type="KEGG" id="fbm:MQE35_07720"/>
<comment type="similarity">
    <text evidence="2">Belongs to the GMC oxidoreductase family.</text>
</comment>
<reference evidence="8" key="1">
    <citation type="submission" date="2022-03" db="EMBL/GenBank/DDBJ databases">
        <title>Description of Abyssus ytuae gen. nov., sp. nov., a novel member of the family Flavobacteriaceae isolated from the sediment of Mariana Trench.</title>
        <authorList>
            <person name="Zhang J."/>
            <person name="Xu X."/>
        </authorList>
    </citation>
    <scope>NUCLEOTIDE SEQUENCE</scope>
    <source>
        <strain evidence="8">MT3330</strain>
    </source>
</reference>
<evidence type="ECO:0000256" key="5">
    <source>
        <dbReference type="ARBA" id="ARBA00023002"/>
    </source>
</evidence>
<gene>
    <name evidence="8" type="ORF">MQE35_07720</name>
</gene>
<dbReference type="Pfam" id="PF05199">
    <property type="entry name" value="GMC_oxred_C"/>
    <property type="match status" value="1"/>
</dbReference>
<dbReference type="SUPFAM" id="SSF54373">
    <property type="entry name" value="FAD-linked reductases, C-terminal domain"/>
    <property type="match status" value="1"/>
</dbReference>
<sequence length="571" mass="65280">MTEYYYGKPLERYDAIVIGTGITGGWAAKELCENGLKTLVLERGRMIKHIEDYPTMHKDPWDFEHRGEATREDREKQEKQARTGYTTGEASKHWFVNDIQHPYNEEKRFDWIRGYHVGGKSLMWARMSFRWSDLDFEANKKDGYGVDWPIRYKDLESWYDKVEKYMGIAGKKEGLSHLPDGIFEPPFEFNCVEEEFRKGVAANYKDRRVINTRAAHINSNKEFEGRSRCQYRNRCIRGCPFGAYFSSNSSTLPAAERTGNMVLRPHSIVHEIIYDEISGKATGVKVIDANSKENFEFYSDIIFCCAGAVPTTSILLKSKSKRFPNGLGNDSGELGHNLMDHHFKVGAQATWEGHEDDYYKGRKPAGFYVPRFQNLDENSEKKDFIRGYSMQGGAGRSNWRRAVGELNYGEDLVEDLTKPGQWGIGINCFGECLPYHENRMYLDYDKLDDWGLPTVTFDCEYKQNEEKMREDALKEAVLMLKTAGFKNVKGYKNPCYPGNGIHEMGTARMGYDPGTSVVNKYNEIHTVPNVYVTDGACMTSSACQNPSLTYMALTARAANYAAKKLLNSRKV</sequence>
<dbReference type="RefSeq" id="WP_255845793.1">
    <property type="nucleotide sequence ID" value="NZ_CP094358.1"/>
</dbReference>
<evidence type="ECO:0000256" key="1">
    <source>
        <dbReference type="ARBA" id="ARBA00001974"/>
    </source>
</evidence>
<dbReference type="AlphaFoldDB" id="A0A9E7A3G2"/>
<feature type="domain" description="Glucose-methanol-choline oxidoreductase N-terminal" evidence="6">
    <location>
        <begin position="228"/>
        <end position="341"/>
    </location>
</feature>